<proteinExistence type="predicted"/>
<gene>
    <name evidence="2" type="ORF">FSB_LOCUS7230</name>
</gene>
<dbReference type="PROSITE" id="PS50878">
    <property type="entry name" value="RT_POL"/>
    <property type="match status" value="1"/>
</dbReference>
<dbReference type="InterPro" id="IPR000477">
    <property type="entry name" value="RT_dom"/>
</dbReference>
<name>A0A2N9EWX2_FAGSY</name>
<accession>A0A2N9EWX2</accession>
<sequence length="395" mass="44479">MSNMNGDKAPGLDGFPMSFFHACWPILRVDLLAVFSEFHEFGSFQRSLNATFLTLIPKKVNAVEIRDFRPISLMTDSVLVANECLDSRIKEGIPGVMCKLDVEKAYDHVNLSFLLYLLNKCGFSLKWRRWIAFCISTIRFSVLINGGPEGFFGSSRGIRQGDSLSPLLFVIFMEALSRMMSKAVECGILSGFQVDSMDSHLAGSGLKINFNKSEMVPVGSVPDLEDLAGANFKSKSIWDPILEKMERKLSGWQRMYLSKGGTFFREEWEKGRSFIWLTGASLRNAFPDLYRIARHKDVVVGDLLQFQNGGVLYSSSAKGHGEDSICWRGGFKDGFQVKAYYRAILPQSGFTLPWKSIWKSKAPPRVAFFVWTAALGSILTTDNLRRRQVIVLDYC</sequence>
<dbReference type="PANTHER" id="PTHR46890:SF50">
    <property type="entry name" value="RNA-DIRECTED DNA POLYMERASE, EUKARYOTA, REVERSE TRANSCRIPTASE ZINC-BINDING DOMAIN PROTEIN-RELATED"/>
    <property type="match status" value="1"/>
</dbReference>
<dbReference type="PANTHER" id="PTHR46890">
    <property type="entry name" value="NON-LTR RETROLELEMENT REVERSE TRANSCRIPTASE-LIKE PROTEIN-RELATED"/>
    <property type="match status" value="1"/>
</dbReference>
<dbReference type="Pfam" id="PF13966">
    <property type="entry name" value="zf-RVT"/>
    <property type="match status" value="1"/>
</dbReference>
<dbReference type="SUPFAM" id="SSF56672">
    <property type="entry name" value="DNA/RNA polymerases"/>
    <property type="match status" value="1"/>
</dbReference>
<dbReference type="InterPro" id="IPR052343">
    <property type="entry name" value="Retrotransposon-Effector_Assoc"/>
</dbReference>
<feature type="domain" description="Reverse transcriptase" evidence="1">
    <location>
        <begin position="37"/>
        <end position="257"/>
    </location>
</feature>
<evidence type="ECO:0000313" key="2">
    <source>
        <dbReference type="EMBL" id="SPC79348.1"/>
    </source>
</evidence>
<dbReference type="AlphaFoldDB" id="A0A2N9EWX2"/>
<dbReference type="Pfam" id="PF00078">
    <property type="entry name" value="RVT_1"/>
    <property type="match status" value="1"/>
</dbReference>
<dbReference type="EMBL" id="OIVN01000381">
    <property type="protein sequence ID" value="SPC79348.1"/>
    <property type="molecule type" value="Genomic_DNA"/>
</dbReference>
<organism evidence="2">
    <name type="scientific">Fagus sylvatica</name>
    <name type="common">Beechnut</name>
    <dbReference type="NCBI Taxonomy" id="28930"/>
    <lineage>
        <taxon>Eukaryota</taxon>
        <taxon>Viridiplantae</taxon>
        <taxon>Streptophyta</taxon>
        <taxon>Embryophyta</taxon>
        <taxon>Tracheophyta</taxon>
        <taxon>Spermatophyta</taxon>
        <taxon>Magnoliopsida</taxon>
        <taxon>eudicotyledons</taxon>
        <taxon>Gunneridae</taxon>
        <taxon>Pentapetalae</taxon>
        <taxon>rosids</taxon>
        <taxon>fabids</taxon>
        <taxon>Fagales</taxon>
        <taxon>Fagaceae</taxon>
        <taxon>Fagus</taxon>
    </lineage>
</organism>
<evidence type="ECO:0000259" key="1">
    <source>
        <dbReference type="PROSITE" id="PS50878"/>
    </source>
</evidence>
<dbReference type="InterPro" id="IPR026960">
    <property type="entry name" value="RVT-Znf"/>
</dbReference>
<reference evidence="2" key="1">
    <citation type="submission" date="2018-02" db="EMBL/GenBank/DDBJ databases">
        <authorList>
            <person name="Cohen D.B."/>
            <person name="Kent A.D."/>
        </authorList>
    </citation>
    <scope>NUCLEOTIDE SEQUENCE</scope>
</reference>
<dbReference type="InterPro" id="IPR043502">
    <property type="entry name" value="DNA/RNA_pol_sf"/>
</dbReference>
<protein>
    <recommendedName>
        <fullName evidence="1">Reverse transcriptase domain-containing protein</fullName>
    </recommendedName>
</protein>